<evidence type="ECO:0000256" key="4">
    <source>
        <dbReference type="ARBA" id="ARBA00022694"/>
    </source>
</evidence>
<dbReference type="EMBL" id="JAKRRX010000085">
    <property type="protein sequence ID" value="MCW8334984.1"/>
    <property type="molecule type" value="Genomic_DNA"/>
</dbReference>
<dbReference type="SMART" id="SM01144">
    <property type="entry name" value="DTW"/>
    <property type="match status" value="1"/>
</dbReference>
<dbReference type="PANTHER" id="PTHR21392:SF1">
    <property type="entry name" value="TRNA-URIDINE AMINOCARBOXYPROPYLTRANSFERASE"/>
    <property type="match status" value="1"/>
</dbReference>
<dbReference type="GO" id="GO:0016432">
    <property type="term" value="F:tRNA-uridine aminocarboxypropyltransferase activity"/>
    <property type="evidence" value="ECO:0007669"/>
    <property type="project" value="UniProtKB-EC"/>
</dbReference>
<dbReference type="Pfam" id="PF03942">
    <property type="entry name" value="DTW"/>
    <property type="match status" value="1"/>
</dbReference>
<dbReference type="InterPro" id="IPR039262">
    <property type="entry name" value="DTWD2/TAPT"/>
</dbReference>
<evidence type="ECO:0000256" key="3">
    <source>
        <dbReference type="ARBA" id="ARBA00022691"/>
    </source>
</evidence>
<dbReference type="GO" id="GO:0008033">
    <property type="term" value="P:tRNA processing"/>
    <property type="evidence" value="ECO:0007669"/>
    <property type="project" value="UniProtKB-KW"/>
</dbReference>
<keyword evidence="3" id="KW-0949">S-adenosyl-L-methionine</keyword>
<evidence type="ECO:0000256" key="2">
    <source>
        <dbReference type="ARBA" id="ARBA00022679"/>
    </source>
</evidence>
<organism evidence="6 7">
    <name type="scientific">Vibrio paucivorans</name>
    <dbReference type="NCBI Taxonomy" id="2829489"/>
    <lineage>
        <taxon>Bacteria</taxon>
        <taxon>Pseudomonadati</taxon>
        <taxon>Pseudomonadota</taxon>
        <taxon>Gammaproteobacteria</taxon>
        <taxon>Vibrionales</taxon>
        <taxon>Vibrionaceae</taxon>
        <taxon>Vibrio</taxon>
    </lineage>
</organism>
<evidence type="ECO:0000313" key="6">
    <source>
        <dbReference type="EMBL" id="MCW8334984.1"/>
    </source>
</evidence>
<sequence>MIQPCPQCGFSHHCLCPLYPKLDSSVHIALLTHENELSRDTNTGQILQRCLPYCTTHMWHRKSAPESLQTLLSDRDYAPFIVFPSENSLPIEHVISAVETTDSELGSYARIPVFIVLDGTWQEAKKMVKKSAWLEGLPHVSITASSDSSYQLRRNQDSGNLCTLEVGCELLRAQDNLAQASQLESFFRHYMKVFKADKSGHALK</sequence>
<evidence type="ECO:0000256" key="1">
    <source>
        <dbReference type="ARBA" id="ARBA00012386"/>
    </source>
</evidence>
<dbReference type="RefSeq" id="WP_265688270.1">
    <property type="nucleotide sequence ID" value="NZ_JAKRRX010000085.1"/>
</dbReference>
<reference evidence="6" key="1">
    <citation type="submission" date="2022-02" db="EMBL/GenBank/DDBJ databases">
        <title>Vibrio sp. nov., a new bacterium isolated from Bohai sea, China.</title>
        <authorList>
            <person name="Yuan Y."/>
        </authorList>
    </citation>
    <scope>NUCLEOTIDE SEQUENCE</scope>
    <source>
        <strain evidence="6">DBSS07</strain>
    </source>
</reference>
<comment type="caution">
    <text evidence="6">The sequence shown here is derived from an EMBL/GenBank/DDBJ whole genome shotgun (WGS) entry which is preliminary data.</text>
</comment>
<dbReference type="InterPro" id="IPR005636">
    <property type="entry name" value="DTW"/>
</dbReference>
<evidence type="ECO:0000313" key="7">
    <source>
        <dbReference type="Proteomes" id="UP001155586"/>
    </source>
</evidence>
<keyword evidence="7" id="KW-1185">Reference proteome</keyword>
<accession>A0A9X3CFM6</accession>
<proteinExistence type="predicted"/>
<keyword evidence="4" id="KW-0819">tRNA processing</keyword>
<evidence type="ECO:0000259" key="5">
    <source>
        <dbReference type="SMART" id="SM01144"/>
    </source>
</evidence>
<protein>
    <recommendedName>
        <fullName evidence="1">tRNA-uridine aminocarboxypropyltransferase</fullName>
        <ecNumber evidence="1">2.5.1.25</ecNumber>
    </recommendedName>
</protein>
<dbReference type="AlphaFoldDB" id="A0A9X3CFM6"/>
<dbReference type="PANTHER" id="PTHR21392">
    <property type="entry name" value="TRNA-URIDINE AMINOCARBOXYPROPYLTRANSFERASE 2"/>
    <property type="match status" value="1"/>
</dbReference>
<gene>
    <name evidence="6" type="ORF">MD483_14275</name>
</gene>
<name>A0A9X3CFM6_9VIBR</name>
<dbReference type="Proteomes" id="UP001155586">
    <property type="component" value="Unassembled WGS sequence"/>
</dbReference>
<feature type="domain" description="DTW" evidence="5">
    <location>
        <begin position="1"/>
        <end position="199"/>
    </location>
</feature>
<keyword evidence="2" id="KW-0808">Transferase</keyword>
<dbReference type="EC" id="2.5.1.25" evidence="1"/>